<accession>A0ABR6XEC9</accession>
<reference evidence="2 3" key="1">
    <citation type="submission" date="2020-08" db="EMBL/GenBank/DDBJ databases">
        <title>Novel species isolated from subtropical streams in China.</title>
        <authorList>
            <person name="Lu H."/>
        </authorList>
    </citation>
    <scope>NUCLEOTIDE SEQUENCE [LARGE SCALE GENOMIC DNA]</scope>
    <source>
        <strain evidence="2 3">CCTCC AB 2015119</strain>
    </source>
</reference>
<proteinExistence type="predicted"/>
<dbReference type="Proteomes" id="UP000637632">
    <property type="component" value="Unassembled WGS sequence"/>
</dbReference>
<gene>
    <name evidence="2" type="ORF">H8K26_06425</name>
</gene>
<organism evidence="2 3">
    <name type="scientific">Undibacterium aquatile</name>
    <dbReference type="NCBI Taxonomy" id="1537398"/>
    <lineage>
        <taxon>Bacteria</taxon>
        <taxon>Pseudomonadati</taxon>
        <taxon>Pseudomonadota</taxon>
        <taxon>Betaproteobacteria</taxon>
        <taxon>Burkholderiales</taxon>
        <taxon>Oxalobacteraceae</taxon>
        <taxon>Undibacterium</taxon>
    </lineage>
</organism>
<dbReference type="PANTHER" id="PTHR43265:SF1">
    <property type="entry name" value="ESTERASE ESTD"/>
    <property type="match status" value="1"/>
</dbReference>
<dbReference type="RefSeq" id="WP_190478209.1">
    <property type="nucleotide sequence ID" value="NZ_JACOFT010000002.1"/>
</dbReference>
<evidence type="ECO:0000313" key="2">
    <source>
        <dbReference type="EMBL" id="MBC3811073.1"/>
    </source>
</evidence>
<evidence type="ECO:0000313" key="3">
    <source>
        <dbReference type="Proteomes" id="UP000637632"/>
    </source>
</evidence>
<dbReference type="InterPro" id="IPR046879">
    <property type="entry name" value="KANL3/Tex30_Abhydrolase"/>
</dbReference>
<evidence type="ECO:0000259" key="1">
    <source>
        <dbReference type="Pfam" id="PF20408"/>
    </source>
</evidence>
<comment type="caution">
    <text evidence="2">The sequence shown here is derived from an EMBL/GenBank/DDBJ whole genome shotgun (WGS) entry which is preliminary data.</text>
</comment>
<keyword evidence="2" id="KW-0378">Hydrolase</keyword>
<sequence length="228" mass="25056">MTYIVDFPAGSGFFPAIVIAPGLRYAMHRELFSLLADKAVAAGFAVCRFNWRFYESDPLAGQPSSALQDELEQLKEVIGQLRTKSRVLPAQVHVVGKSFGSIVAWQALREDAELKSGVLMTPLFDEMQEGQPCDVTDTYYPGLLAESRPLQIINGDNDPQCRVASVHRVANHAVANITLTLLRGDHLLQIHTPDTQLLARASAENMVLAADAVVQFLMHQHSICSTNN</sequence>
<dbReference type="Pfam" id="PF20408">
    <property type="entry name" value="Abhydrolase_11"/>
    <property type="match status" value="1"/>
</dbReference>
<dbReference type="InterPro" id="IPR053145">
    <property type="entry name" value="AB_hydrolase_Est10"/>
</dbReference>
<protein>
    <submittedName>
        <fullName evidence="2">Alpha/beta fold hydrolase</fullName>
    </submittedName>
</protein>
<dbReference type="EMBL" id="JACOFT010000002">
    <property type="protein sequence ID" value="MBC3811073.1"/>
    <property type="molecule type" value="Genomic_DNA"/>
</dbReference>
<dbReference type="Gene3D" id="3.40.50.1820">
    <property type="entry name" value="alpha/beta hydrolase"/>
    <property type="match status" value="1"/>
</dbReference>
<dbReference type="GO" id="GO:0016787">
    <property type="term" value="F:hydrolase activity"/>
    <property type="evidence" value="ECO:0007669"/>
    <property type="project" value="UniProtKB-KW"/>
</dbReference>
<dbReference type="PANTHER" id="PTHR43265">
    <property type="entry name" value="ESTERASE ESTD"/>
    <property type="match status" value="1"/>
</dbReference>
<name>A0ABR6XEC9_9BURK</name>
<dbReference type="SUPFAM" id="SSF53474">
    <property type="entry name" value="alpha/beta-Hydrolases"/>
    <property type="match status" value="1"/>
</dbReference>
<feature type="domain" description="KANL3/Tex30 alpha/beta hydrolase-like" evidence="1">
    <location>
        <begin position="17"/>
        <end position="194"/>
    </location>
</feature>
<keyword evidence="3" id="KW-1185">Reference proteome</keyword>
<dbReference type="InterPro" id="IPR029058">
    <property type="entry name" value="AB_hydrolase_fold"/>
</dbReference>